<keyword evidence="3 12" id="KW-0812">Transmembrane</keyword>
<keyword evidence="7" id="KW-1278">Translocase</keyword>
<feature type="transmembrane region" description="Helical" evidence="12">
    <location>
        <begin position="192"/>
        <end position="210"/>
    </location>
</feature>
<evidence type="ECO:0000256" key="4">
    <source>
        <dbReference type="ARBA" id="ARBA00022723"/>
    </source>
</evidence>
<evidence type="ECO:0000256" key="2">
    <source>
        <dbReference type="ARBA" id="ARBA00006024"/>
    </source>
</evidence>
<dbReference type="GO" id="GO:0016887">
    <property type="term" value="F:ATP hydrolysis activity"/>
    <property type="evidence" value="ECO:0007669"/>
    <property type="project" value="InterPro"/>
</dbReference>
<dbReference type="GO" id="GO:0005507">
    <property type="term" value="F:copper ion binding"/>
    <property type="evidence" value="ECO:0007669"/>
    <property type="project" value="TreeGrafter"/>
</dbReference>
<dbReference type="FunFam" id="2.70.150.10:FF:000002">
    <property type="entry name" value="Copper-transporting ATPase 1, putative"/>
    <property type="match status" value="1"/>
</dbReference>
<comment type="catalytic activity">
    <reaction evidence="10">
        <text>ATP + H2O = ADP + phosphate + H(+)</text>
        <dbReference type="Rhea" id="RHEA:13065"/>
        <dbReference type="ChEBI" id="CHEBI:15377"/>
        <dbReference type="ChEBI" id="CHEBI:15378"/>
        <dbReference type="ChEBI" id="CHEBI:30616"/>
        <dbReference type="ChEBI" id="CHEBI:43474"/>
        <dbReference type="ChEBI" id="CHEBI:456216"/>
    </reaction>
</comment>
<dbReference type="CDD" id="cd00371">
    <property type="entry name" value="HMA"/>
    <property type="match status" value="1"/>
</dbReference>
<feature type="transmembrane region" description="Helical" evidence="12">
    <location>
        <begin position="708"/>
        <end position="727"/>
    </location>
</feature>
<dbReference type="InterPro" id="IPR036163">
    <property type="entry name" value="HMA_dom_sf"/>
</dbReference>
<reference evidence="14 15" key="1">
    <citation type="submission" date="2019-12" db="EMBL/GenBank/DDBJ databases">
        <title>Nocardia macrotermitis sp. nov. and Nocardia aurantia sp. nov., isolated from the gut of the fungus growing-termite Macrotermes natalensis.</title>
        <authorList>
            <person name="Christine B."/>
            <person name="Rene B."/>
        </authorList>
    </citation>
    <scope>NUCLEOTIDE SEQUENCE [LARGE SCALE GENOMIC DNA]</scope>
    <source>
        <strain evidence="14 15">DSM 102126</strain>
    </source>
</reference>
<dbReference type="GO" id="GO:0043682">
    <property type="term" value="F:P-type divalent copper transporter activity"/>
    <property type="evidence" value="ECO:0007669"/>
    <property type="project" value="TreeGrafter"/>
</dbReference>
<evidence type="ECO:0000256" key="9">
    <source>
        <dbReference type="ARBA" id="ARBA00023136"/>
    </source>
</evidence>
<dbReference type="InterPro" id="IPR044492">
    <property type="entry name" value="P_typ_ATPase_HD_dom"/>
</dbReference>
<dbReference type="InterPro" id="IPR018303">
    <property type="entry name" value="ATPase_P-typ_P_site"/>
</dbReference>
<sequence>MSTTELSIGGMTCASCANRVERKLNKLEGVTATVNYATEKARVEYPDGVSMDDLIATVEQAGYTAAPPAPPRTEDEPKDELAPLRQRLVTAVVLAVPVIVLAMVPALQFRNWQWLSLTLAAPVVVYAGWPFHRAAWTNLRHGAATMDTLVSLGTLAAFGWSLWALFIGDAGEPGMRHGFEFSASRSDGSSNLYLEAAAGVVAFILAGRYFEARSKRRAGAALRALLELGAKDVAVLRDGREERIPVDALKAGDVFVVRPGEKIATDGVVEEGSSAVDASLLTGESVPVEVGPGDTVAGATVNAGGRLLVRATKVGADTQLAQMARLVEEAQTGKARVQRLADRISGVFVPVVIALAVATLGFWLGTGGSATAAFTAAVAVLIIACPCALGLATPTALLVGTGRGARLGILIKGPEALESTHAIDTVVLDKTGTVTTGRMALVDVITADGVTEHDALRLAGALENASEHPIARAVARAAAERTGPLADVADFTALDGLGVQGVVDGHAVLVGRPRLLAEWAQHLPPDLEKAMNEAREQGRTAVAVGWDGAARAVLTVADQVKPTSAEAVARLRDLGLRPVLLTGDDAAVARAVADAVGIDEVIAEVLPQDKVDVVKRLQAEGRRVAMVGDGVNDAAALAQADLGLAMGTGTDVAIEASDLTLVRGDLRAAADAIRLSRRTLRTIRGNLFWAFAYNVAALPLAATGLLTPMIAGGAMAFSSVFVVSNSLRLRNFKAL</sequence>
<dbReference type="Gene3D" id="3.40.1110.10">
    <property type="entry name" value="Calcium-transporting ATPase, cytoplasmic domain N"/>
    <property type="match status" value="1"/>
</dbReference>
<dbReference type="PROSITE" id="PS00154">
    <property type="entry name" value="ATPASE_E1_E2"/>
    <property type="match status" value="1"/>
</dbReference>
<dbReference type="SUPFAM" id="SSF55008">
    <property type="entry name" value="HMA, heavy metal-associated domain"/>
    <property type="match status" value="1"/>
</dbReference>
<dbReference type="NCBIfam" id="TIGR01511">
    <property type="entry name" value="ATPase-IB1_Cu"/>
    <property type="match status" value="1"/>
</dbReference>
<dbReference type="SFLD" id="SFLDG00002">
    <property type="entry name" value="C1.7:_P-type_atpase_like"/>
    <property type="match status" value="1"/>
</dbReference>
<evidence type="ECO:0000313" key="14">
    <source>
        <dbReference type="EMBL" id="MXQ65380.1"/>
    </source>
</evidence>
<evidence type="ECO:0000256" key="8">
    <source>
        <dbReference type="ARBA" id="ARBA00022989"/>
    </source>
</evidence>
<evidence type="ECO:0000256" key="1">
    <source>
        <dbReference type="ARBA" id="ARBA00004651"/>
    </source>
</evidence>
<evidence type="ECO:0000256" key="6">
    <source>
        <dbReference type="ARBA" id="ARBA00022840"/>
    </source>
</evidence>
<dbReference type="InterPro" id="IPR001757">
    <property type="entry name" value="P_typ_ATPase"/>
</dbReference>
<feature type="transmembrane region" description="Helical" evidence="12">
    <location>
        <begin position="344"/>
        <end position="364"/>
    </location>
</feature>
<dbReference type="SUPFAM" id="SSF81665">
    <property type="entry name" value="Calcium ATPase, transmembrane domain M"/>
    <property type="match status" value="1"/>
</dbReference>
<keyword evidence="15" id="KW-1185">Reference proteome</keyword>
<dbReference type="InterPro" id="IPR008250">
    <property type="entry name" value="ATPase_P-typ_transduc_dom_A_sf"/>
</dbReference>
<dbReference type="Pfam" id="PF00702">
    <property type="entry name" value="Hydrolase"/>
    <property type="match status" value="1"/>
</dbReference>
<comment type="caution">
    <text evidence="14">The sequence shown here is derived from an EMBL/GenBank/DDBJ whole genome shotgun (WGS) entry which is preliminary data.</text>
</comment>
<dbReference type="EMBL" id="WUTW01000002">
    <property type="protein sequence ID" value="MXQ65380.1"/>
    <property type="molecule type" value="Genomic_DNA"/>
</dbReference>
<dbReference type="InterPro" id="IPR017969">
    <property type="entry name" value="Heavy-metal-associated_CS"/>
</dbReference>
<keyword evidence="9 12" id="KW-0472">Membrane</keyword>
<dbReference type="Gene3D" id="3.30.70.100">
    <property type="match status" value="1"/>
</dbReference>
<dbReference type="InterPro" id="IPR023298">
    <property type="entry name" value="ATPase_P-typ_TM_dom_sf"/>
</dbReference>
<dbReference type="PANTHER" id="PTHR43520:SF8">
    <property type="entry name" value="P-TYPE CU(+) TRANSPORTER"/>
    <property type="match status" value="1"/>
</dbReference>
<keyword evidence="12" id="KW-1003">Cell membrane</keyword>
<dbReference type="InterPro" id="IPR023299">
    <property type="entry name" value="ATPase_P-typ_cyto_dom_N"/>
</dbReference>
<dbReference type="PROSITE" id="PS50846">
    <property type="entry name" value="HMA_2"/>
    <property type="match status" value="1"/>
</dbReference>
<name>A0A6I4W9C8_9ACTN</name>
<keyword evidence="4 12" id="KW-0479">Metal-binding</keyword>
<evidence type="ECO:0000259" key="13">
    <source>
        <dbReference type="PROSITE" id="PS50846"/>
    </source>
</evidence>
<evidence type="ECO:0000256" key="3">
    <source>
        <dbReference type="ARBA" id="ARBA00022692"/>
    </source>
</evidence>
<dbReference type="GO" id="GO:0005886">
    <property type="term" value="C:plasma membrane"/>
    <property type="evidence" value="ECO:0007669"/>
    <property type="project" value="UniProtKB-SubCell"/>
</dbReference>
<comment type="similarity">
    <text evidence="2 12">Belongs to the cation transport ATPase (P-type) (TC 3.A.3) family. Type IB subfamily.</text>
</comment>
<evidence type="ECO:0000256" key="10">
    <source>
        <dbReference type="ARBA" id="ARBA00049360"/>
    </source>
</evidence>
<evidence type="ECO:0000256" key="5">
    <source>
        <dbReference type="ARBA" id="ARBA00022741"/>
    </source>
</evidence>
<dbReference type="PROSITE" id="PS01047">
    <property type="entry name" value="HMA_1"/>
    <property type="match status" value="1"/>
</dbReference>
<feature type="transmembrane region" description="Helical" evidence="12">
    <location>
        <begin position="88"/>
        <end position="106"/>
    </location>
</feature>
<evidence type="ECO:0000256" key="12">
    <source>
        <dbReference type="RuleBase" id="RU362081"/>
    </source>
</evidence>
<dbReference type="GO" id="GO:0005524">
    <property type="term" value="F:ATP binding"/>
    <property type="evidence" value="ECO:0007669"/>
    <property type="project" value="UniProtKB-UniRule"/>
</dbReference>
<dbReference type="Gene3D" id="2.70.150.10">
    <property type="entry name" value="Calcium-transporting ATPase, cytoplasmic transduction domain A"/>
    <property type="match status" value="1"/>
</dbReference>
<dbReference type="RefSeq" id="WP_161103481.1">
    <property type="nucleotide sequence ID" value="NZ_JBHLYI010000010.1"/>
</dbReference>
<feature type="transmembrane region" description="Helical" evidence="12">
    <location>
        <begin position="683"/>
        <end position="702"/>
    </location>
</feature>
<dbReference type="SFLD" id="SFLDF00027">
    <property type="entry name" value="p-type_atpase"/>
    <property type="match status" value="1"/>
</dbReference>
<dbReference type="SUPFAM" id="SSF81653">
    <property type="entry name" value="Calcium ATPase, transduction domain A"/>
    <property type="match status" value="1"/>
</dbReference>
<dbReference type="CDD" id="cd02094">
    <property type="entry name" value="P-type_ATPase_Cu-like"/>
    <property type="match status" value="1"/>
</dbReference>
<protein>
    <recommendedName>
        <fullName evidence="11">Cation-transporting P-type ATPase B</fullName>
    </recommendedName>
</protein>
<dbReference type="AlphaFoldDB" id="A0A6I4W9C8"/>
<evidence type="ECO:0000313" key="15">
    <source>
        <dbReference type="Proteomes" id="UP000431901"/>
    </source>
</evidence>
<dbReference type="InterPro" id="IPR059000">
    <property type="entry name" value="ATPase_P-type_domA"/>
</dbReference>
<gene>
    <name evidence="14" type="ORF">GQ466_15185</name>
</gene>
<accession>A0A6I4W9C8</accession>
<dbReference type="PRINTS" id="PR00943">
    <property type="entry name" value="CUATPASE"/>
</dbReference>
<dbReference type="Gene3D" id="3.40.50.1000">
    <property type="entry name" value="HAD superfamily/HAD-like"/>
    <property type="match status" value="1"/>
</dbReference>
<dbReference type="PROSITE" id="PS01229">
    <property type="entry name" value="COF_2"/>
    <property type="match status" value="1"/>
</dbReference>
<dbReference type="Pfam" id="PF00403">
    <property type="entry name" value="HMA"/>
    <property type="match status" value="1"/>
</dbReference>
<keyword evidence="6 12" id="KW-0067">ATP-binding</keyword>
<dbReference type="GO" id="GO:0055070">
    <property type="term" value="P:copper ion homeostasis"/>
    <property type="evidence" value="ECO:0007669"/>
    <property type="project" value="TreeGrafter"/>
</dbReference>
<dbReference type="InterPro" id="IPR027256">
    <property type="entry name" value="P-typ_ATPase_IB"/>
</dbReference>
<dbReference type="Pfam" id="PF00122">
    <property type="entry name" value="E1-E2_ATPase"/>
    <property type="match status" value="1"/>
</dbReference>
<dbReference type="InterPro" id="IPR036412">
    <property type="entry name" value="HAD-like_sf"/>
</dbReference>
<feature type="transmembrane region" description="Helical" evidence="12">
    <location>
        <begin position="370"/>
        <end position="399"/>
    </location>
</feature>
<dbReference type="FunFam" id="3.30.70.100:FF:000005">
    <property type="entry name" value="Copper-exporting P-type ATPase A"/>
    <property type="match status" value="1"/>
</dbReference>
<dbReference type="PRINTS" id="PR00119">
    <property type="entry name" value="CATATPASE"/>
</dbReference>
<dbReference type="SUPFAM" id="SSF56784">
    <property type="entry name" value="HAD-like"/>
    <property type="match status" value="1"/>
</dbReference>
<comment type="subcellular location">
    <subcellularLocation>
        <location evidence="1">Cell membrane</location>
        <topology evidence="1">Multi-pass membrane protein</topology>
    </subcellularLocation>
</comment>
<dbReference type="Proteomes" id="UP000431901">
    <property type="component" value="Unassembled WGS sequence"/>
</dbReference>
<keyword evidence="5 12" id="KW-0547">Nucleotide-binding</keyword>
<organism evidence="14 15">
    <name type="scientific">Actinomadura rayongensis</name>
    <dbReference type="NCBI Taxonomy" id="1429076"/>
    <lineage>
        <taxon>Bacteria</taxon>
        <taxon>Bacillati</taxon>
        <taxon>Actinomycetota</taxon>
        <taxon>Actinomycetes</taxon>
        <taxon>Streptosporangiales</taxon>
        <taxon>Thermomonosporaceae</taxon>
        <taxon>Actinomadura</taxon>
    </lineage>
</organism>
<dbReference type="OrthoDB" id="7059309at2"/>
<dbReference type="InterPro" id="IPR006121">
    <property type="entry name" value="HMA_dom"/>
</dbReference>
<dbReference type="NCBIfam" id="TIGR01525">
    <property type="entry name" value="ATPase-IB_hvy"/>
    <property type="match status" value="1"/>
</dbReference>
<feature type="transmembrane region" description="Helical" evidence="12">
    <location>
        <begin position="149"/>
        <end position="168"/>
    </location>
</feature>
<evidence type="ECO:0000256" key="11">
    <source>
        <dbReference type="ARBA" id="ARBA00074171"/>
    </source>
</evidence>
<dbReference type="NCBIfam" id="TIGR01494">
    <property type="entry name" value="ATPase_P-type"/>
    <property type="match status" value="1"/>
</dbReference>
<dbReference type="InterPro" id="IPR023214">
    <property type="entry name" value="HAD_sf"/>
</dbReference>
<dbReference type="SFLD" id="SFLDS00003">
    <property type="entry name" value="Haloacid_Dehalogenase"/>
    <property type="match status" value="1"/>
</dbReference>
<feature type="transmembrane region" description="Helical" evidence="12">
    <location>
        <begin position="112"/>
        <end position="129"/>
    </location>
</feature>
<proteinExistence type="inferred from homology"/>
<keyword evidence="8 12" id="KW-1133">Transmembrane helix</keyword>
<feature type="domain" description="HMA" evidence="13">
    <location>
        <begin position="2"/>
        <end position="66"/>
    </location>
</feature>
<dbReference type="PANTHER" id="PTHR43520">
    <property type="entry name" value="ATP7, ISOFORM B"/>
    <property type="match status" value="1"/>
</dbReference>
<evidence type="ECO:0000256" key="7">
    <source>
        <dbReference type="ARBA" id="ARBA00022967"/>
    </source>
</evidence>